<dbReference type="SMART" id="SM00936">
    <property type="entry name" value="PBP5_C"/>
    <property type="match status" value="1"/>
</dbReference>
<dbReference type="EMBL" id="JAUSRF010000004">
    <property type="protein sequence ID" value="MDP9836598.1"/>
    <property type="molecule type" value="Genomic_DNA"/>
</dbReference>
<dbReference type="RefSeq" id="WP_306832487.1">
    <property type="nucleotide sequence ID" value="NZ_JAUSRF010000004.1"/>
</dbReference>
<dbReference type="Gene3D" id="3.40.710.10">
    <property type="entry name" value="DD-peptidase/beta-lactamase superfamily"/>
    <property type="match status" value="1"/>
</dbReference>
<dbReference type="InterPro" id="IPR015956">
    <property type="entry name" value="Peniciliin-bd_prot_C_sf"/>
</dbReference>
<dbReference type="PRINTS" id="PR00725">
    <property type="entry name" value="DADACBPTASE1"/>
</dbReference>
<dbReference type="EC" id="3.4.16.4" evidence="4"/>
<evidence type="ECO:0000256" key="3">
    <source>
        <dbReference type="ARBA" id="ARBA00007164"/>
    </source>
</evidence>
<protein>
    <recommendedName>
        <fullName evidence="4">serine-type D-Ala-D-Ala carboxypeptidase</fullName>
        <ecNumber evidence="4">3.4.16.4</ecNumber>
    </recommendedName>
</protein>
<keyword evidence="17" id="KW-1185">Reference proteome</keyword>
<comment type="similarity">
    <text evidence="3 13">Belongs to the peptidase S11 family.</text>
</comment>
<evidence type="ECO:0000256" key="6">
    <source>
        <dbReference type="ARBA" id="ARBA00022670"/>
    </source>
</evidence>
<comment type="function">
    <text evidence="1">Removes C-terminal D-alanyl residues from sugar-peptide cell wall precursors.</text>
</comment>
<evidence type="ECO:0000256" key="8">
    <source>
        <dbReference type="ARBA" id="ARBA00022801"/>
    </source>
</evidence>
<organism evidence="16 17">
    <name type="scientific">Neorhizobium huautlense</name>
    <dbReference type="NCBI Taxonomy" id="67774"/>
    <lineage>
        <taxon>Bacteria</taxon>
        <taxon>Pseudomonadati</taxon>
        <taxon>Pseudomonadota</taxon>
        <taxon>Alphaproteobacteria</taxon>
        <taxon>Hyphomicrobiales</taxon>
        <taxon>Rhizobiaceae</taxon>
        <taxon>Rhizobium/Agrobacterium group</taxon>
        <taxon>Neorhizobium</taxon>
    </lineage>
</organism>
<dbReference type="SUPFAM" id="SSF56601">
    <property type="entry name" value="beta-lactamase/transpeptidase-like"/>
    <property type="match status" value="1"/>
</dbReference>
<name>A0ABT9PR18_9HYPH</name>
<evidence type="ECO:0000256" key="4">
    <source>
        <dbReference type="ARBA" id="ARBA00012448"/>
    </source>
</evidence>
<evidence type="ECO:0000256" key="1">
    <source>
        <dbReference type="ARBA" id="ARBA00003217"/>
    </source>
</evidence>
<dbReference type="InterPro" id="IPR018044">
    <property type="entry name" value="Peptidase_S11"/>
</dbReference>
<evidence type="ECO:0000256" key="5">
    <source>
        <dbReference type="ARBA" id="ARBA00022645"/>
    </source>
</evidence>
<dbReference type="InterPro" id="IPR012907">
    <property type="entry name" value="Peptidase_S11_C"/>
</dbReference>
<feature type="domain" description="Peptidase S11 D-Ala-D-Ala carboxypeptidase A C-terminal" evidence="15">
    <location>
        <begin position="280"/>
        <end position="370"/>
    </location>
</feature>
<dbReference type="SUPFAM" id="SSF69189">
    <property type="entry name" value="Penicillin-binding protein associated domain"/>
    <property type="match status" value="1"/>
</dbReference>
<accession>A0ABT9PR18</accession>
<keyword evidence="11" id="KW-0961">Cell wall biogenesis/degradation</keyword>
<keyword evidence="6" id="KW-0645">Protease</keyword>
<dbReference type="Pfam" id="PF00768">
    <property type="entry name" value="Peptidase_S11"/>
    <property type="match status" value="1"/>
</dbReference>
<dbReference type="Gene3D" id="2.60.410.10">
    <property type="entry name" value="D-Ala-D-Ala carboxypeptidase, C-terminal domain"/>
    <property type="match status" value="1"/>
</dbReference>
<dbReference type="Proteomes" id="UP001241472">
    <property type="component" value="Unassembled WGS sequence"/>
</dbReference>
<dbReference type="PANTHER" id="PTHR21581:SF6">
    <property type="entry name" value="TRAFFICKING PROTEIN PARTICLE COMPLEX SUBUNIT 12"/>
    <property type="match status" value="1"/>
</dbReference>
<comment type="caution">
    <text evidence="16">The sequence shown here is derived from an EMBL/GenBank/DDBJ whole genome shotgun (WGS) entry which is preliminary data.</text>
</comment>
<dbReference type="InterPro" id="IPR001967">
    <property type="entry name" value="Peptidase_S11_N"/>
</dbReference>
<evidence type="ECO:0000256" key="9">
    <source>
        <dbReference type="ARBA" id="ARBA00022960"/>
    </source>
</evidence>
<reference evidence="16 17" key="1">
    <citation type="submission" date="2023-07" db="EMBL/GenBank/DDBJ databases">
        <title>Sorghum-associated microbial communities from plants grown in Nebraska, USA.</title>
        <authorList>
            <person name="Schachtman D."/>
        </authorList>
    </citation>
    <scope>NUCLEOTIDE SEQUENCE [LARGE SCALE GENOMIC DNA]</scope>
    <source>
        <strain evidence="16 17">DS1307</strain>
    </source>
</reference>
<evidence type="ECO:0000313" key="16">
    <source>
        <dbReference type="EMBL" id="MDP9836598.1"/>
    </source>
</evidence>
<dbReference type="PANTHER" id="PTHR21581">
    <property type="entry name" value="D-ALANYL-D-ALANINE CARBOXYPEPTIDASE"/>
    <property type="match status" value="1"/>
</dbReference>
<evidence type="ECO:0000256" key="7">
    <source>
        <dbReference type="ARBA" id="ARBA00022729"/>
    </source>
</evidence>
<dbReference type="InterPro" id="IPR012338">
    <property type="entry name" value="Beta-lactam/transpept-like"/>
</dbReference>
<evidence type="ECO:0000256" key="10">
    <source>
        <dbReference type="ARBA" id="ARBA00022984"/>
    </source>
</evidence>
<evidence type="ECO:0000256" key="12">
    <source>
        <dbReference type="ARBA" id="ARBA00034000"/>
    </source>
</evidence>
<feature type="chain" id="PRO_5046038556" description="serine-type D-Ala-D-Ala carboxypeptidase" evidence="14">
    <location>
        <begin position="20"/>
        <end position="389"/>
    </location>
</feature>
<evidence type="ECO:0000256" key="13">
    <source>
        <dbReference type="RuleBase" id="RU004016"/>
    </source>
</evidence>
<evidence type="ECO:0000259" key="15">
    <source>
        <dbReference type="SMART" id="SM00936"/>
    </source>
</evidence>
<sequence>MLSRLAMLALLTFSTMATAAQAAAPGEAAPIFATKARQIYMVEAKSGTVLLADNENQAFPPASLAKLMTMNLVFDALKKGEITPDTTYRVSENSWRKGGAPSGTATMFAALNSEIRVEDLIKGVVIQNANDASMILAEGMAGSDALFAARLTDRAKDLGMSRSLFGNSTGMPDAESRTTARDMVELARHIQTTYPDYYGLYAQPDFTWNKIFQRNKNPLLGLNIGVDGLGAGFAEGSGFAIVASIERNGTRLFLAMGGLASDKERTEEAKRVLEWGLTSFENKVVFSQGEAVGQASVYGGDQGRVDLVAKGPIELYVPTNNPERLTARIVYRWPLRAPVAEGQDVGTLKIYSGERLLRDVPLYTAAAVGTGSLVSQATDALMEMMFFWL</sequence>
<comment type="pathway">
    <text evidence="2">Cell wall biogenesis; peptidoglycan biosynthesis.</text>
</comment>
<keyword evidence="5 16" id="KW-0121">Carboxypeptidase</keyword>
<keyword evidence="7 14" id="KW-0732">Signal</keyword>
<evidence type="ECO:0000313" key="17">
    <source>
        <dbReference type="Proteomes" id="UP001241472"/>
    </source>
</evidence>
<dbReference type="InterPro" id="IPR037167">
    <property type="entry name" value="Peptidase_S11_C_sf"/>
</dbReference>
<feature type="signal peptide" evidence="14">
    <location>
        <begin position="1"/>
        <end position="19"/>
    </location>
</feature>
<keyword evidence="9" id="KW-0133">Cell shape</keyword>
<proteinExistence type="inferred from homology"/>
<comment type="catalytic activity">
    <reaction evidence="12">
        <text>Preferential cleavage: (Ac)2-L-Lys-D-Ala-|-D-Ala. Also transpeptidation of peptidyl-alanyl moieties that are N-acyl substituents of D-alanine.</text>
        <dbReference type="EC" id="3.4.16.4"/>
    </reaction>
</comment>
<gene>
    <name evidence="16" type="ORF">J2T09_001343</name>
</gene>
<keyword evidence="10" id="KW-0573">Peptidoglycan synthesis</keyword>
<dbReference type="GO" id="GO:0009002">
    <property type="term" value="F:serine-type D-Ala-D-Ala carboxypeptidase activity"/>
    <property type="evidence" value="ECO:0007669"/>
    <property type="project" value="UniProtKB-EC"/>
</dbReference>
<evidence type="ECO:0000256" key="2">
    <source>
        <dbReference type="ARBA" id="ARBA00004752"/>
    </source>
</evidence>
<dbReference type="Pfam" id="PF07943">
    <property type="entry name" value="PBP5_C"/>
    <property type="match status" value="1"/>
</dbReference>
<evidence type="ECO:0000256" key="11">
    <source>
        <dbReference type="ARBA" id="ARBA00023316"/>
    </source>
</evidence>
<evidence type="ECO:0000256" key="14">
    <source>
        <dbReference type="SAM" id="SignalP"/>
    </source>
</evidence>
<keyword evidence="8 16" id="KW-0378">Hydrolase</keyword>